<evidence type="ECO:0000256" key="1">
    <source>
        <dbReference type="SAM" id="MobiDB-lite"/>
    </source>
</evidence>
<sequence length="401" mass="45387">MSDQPVILPRPKPQRRYSNTRPRGQQPKRFEKVSNSRLRPANSSNCRRLFRRYRTKFYTDIIPSPAQRLPAGPKDPRVGSRDLDRALCRDPNATTASKWARHKHFRLRENHRGVSLPRLKRFLPFICQTVGTTTKVTKRPPLLFLFCRPSNGNCQRIPQIPKSNPCHPVPLRQAGTQWAIEVEVSRWRSVTPIGLAIRCCPSHLPSQMGGFVSAGANSEMFALCFGFRLASASQLTNPDFSKAWDGKWAFMIPSPFGLFGPGLVDYYHHRFFSSNFRALCSLHAGSLKRSGLKFRELGPWTFRQPHRDAGEPPLFPRLPAQQGTRWEGQDPSILAPSRRGSPLAVAFQRWVSHESVCGSALMHDWGAQEGHHFCPEHSGRRTSGRKTLLITGGLDSKRDGR</sequence>
<dbReference type="EMBL" id="MU865939">
    <property type="protein sequence ID" value="KAK4449100.1"/>
    <property type="molecule type" value="Genomic_DNA"/>
</dbReference>
<reference evidence="2" key="2">
    <citation type="submission" date="2023-05" db="EMBL/GenBank/DDBJ databases">
        <authorList>
            <consortium name="Lawrence Berkeley National Laboratory"/>
            <person name="Steindorff A."/>
            <person name="Hensen N."/>
            <person name="Bonometti L."/>
            <person name="Westerberg I."/>
            <person name="Brannstrom I.O."/>
            <person name="Guillou S."/>
            <person name="Cros-Aarteil S."/>
            <person name="Calhoun S."/>
            <person name="Haridas S."/>
            <person name="Kuo A."/>
            <person name="Mondo S."/>
            <person name="Pangilinan J."/>
            <person name="Riley R."/>
            <person name="Labutti K."/>
            <person name="Andreopoulos B."/>
            <person name="Lipzen A."/>
            <person name="Chen C."/>
            <person name="Yanf M."/>
            <person name="Daum C."/>
            <person name="Ng V."/>
            <person name="Clum A."/>
            <person name="Ohm R."/>
            <person name="Martin F."/>
            <person name="Silar P."/>
            <person name="Natvig D."/>
            <person name="Lalanne C."/>
            <person name="Gautier V."/>
            <person name="Ament-Velasquez S.L."/>
            <person name="Kruys A."/>
            <person name="Hutchinson M.I."/>
            <person name="Powell A.J."/>
            <person name="Barry K."/>
            <person name="Miller A.N."/>
            <person name="Grigoriev I.V."/>
            <person name="Debuchy R."/>
            <person name="Gladieux P."/>
            <person name="Thoren M.H."/>
            <person name="Johannesson H."/>
        </authorList>
    </citation>
    <scope>NUCLEOTIDE SEQUENCE</scope>
    <source>
        <strain evidence="2">PSN243</strain>
    </source>
</reference>
<evidence type="ECO:0000313" key="2">
    <source>
        <dbReference type="EMBL" id="KAK4449100.1"/>
    </source>
</evidence>
<accession>A0AAV9GM92</accession>
<feature type="region of interest" description="Disordered" evidence="1">
    <location>
        <begin position="1"/>
        <end position="44"/>
    </location>
</feature>
<evidence type="ECO:0000313" key="3">
    <source>
        <dbReference type="Proteomes" id="UP001321760"/>
    </source>
</evidence>
<feature type="compositionally biased region" description="Polar residues" evidence="1">
    <location>
        <begin position="35"/>
        <end position="44"/>
    </location>
</feature>
<gene>
    <name evidence="2" type="ORF">QBC34DRAFT_98068</name>
</gene>
<protein>
    <submittedName>
        <fullName evidence="2">Uncharacterized protein</fullName>
    </submittedName>
</protein>
<dbReference type="Proteomes" id="UP001321760">
    <property type="component" value="Unassembled WGS sequence"/>
</dbReference>
<comment type="caution">
    <text evidence="2">The sequence shown here is derived from an EMBL/GenBank/DDBJ whole genome shotgun (WGS) entry which is preliminary data.</text>
</comment>
<organism evidence="2 3">
    <name type="scientific">Podospora aff. communis PSN243</name>
    <dbReference type="NCBI Taxonomy" id="3040156"/>
    <lineage>
        <taxon>Eukaryota</taxon>
        <taxon>Fungi</taxon>
        <taxon>Dikarya</taxon>
        <taxon>Ascomycota</taxon>
        <taxon>Pezizomycotina</taxon>
        <taxon>Sordariomycetes</taxon>
        <taxon>Sordariomycetidae</taxon>
        <taxon>Sordariales</taxon>
        <taxon>Podosporaceae</taxon>
        <taxon>Podospora</taxon>
    </lineage>
</organism>
<name>A0AAV9GM92_9PEZI</name>
<keyword evidence="3" id="KW-1185">Reference proteome</keyword>
<dbReference type="AlphaFoldDB" id="A0AAV9GM92"/>
<reference evidence="2" key="1">
    <citation type="journal article" date="2023" name="Mol. Phylogenet. Evol.">
        <title>Genome-scale phylogeny and comparative genomics of the fungal order Sordariales.</title>
        <authorList>
            <person name="Hensen N."/>
            <person name="Bonometti L."/>
            <person name="Westerberg I."/>
            <person name="Brannstrom I.O."/>
            <person name="Guillou S."/>
            <person name="Cros-Aarteil S."/>
            <person name="Calhoun S."/>
            <person name="Haridas S."/>
            <person name="Kuo A."/>
            <person name="Mondo S."/>
            <person name="Pangilinan J."/>
            <person name="Riley R."/>
            <person name="LaButti K."/>
            <person name="Andreopoulos B."/>
            <person name="Lipzen A."/>
            <person name="Chen C."/>
            <person name="Yan M."/>
            <person name="Daum C."/>
            <person name="Ng V."/>
            <person name="Clum A."/>
            <person name="Steindorff A."/>
            <person name="Ohm R.A."/>
            <person name="Martin F."/>
            <person name="Silar P."/>
            <person name="Natvig D.O."/>
            <person name="Lalanne C."/>
            <person name="Gautier V."/>
            <person name="Ament-Velasquez S.L."/>
            <person name="Kruys A."/>
            <person name="Hutchinson M.I."/>
            <person name="Powell A.J."/>
            <person name="Barry K."/>
            <person name="Miller A.N."/>
            <person name="Grigoriev I.V."/>
            <person name="Debuchy R."/>
            <person name="Gladieux P."/>
            <person name="Hiltunen Thoren M."/>
            <person name="Johannesson H."/>
        </authorList>
    </citation>
    <scope>NUCLEOTIDE SEQUENCE</scope>
    <source>
        <strain evidence="2">PSN243</strain>
    </source>
</reference>
<proteinExistence type="predicted"/>